<evidence type="ECO:0000256" key="2">
    <source>
        <dbReference type="SAM" id="SignalP"/>
    </source>
</evidence>
<dbReference type="Proteomes" id="UP000087171">
    <property type="component" value="Chromosome Ca2"/>
</dbReference>
<dbReference type="AlphaFoldDB" id="A0A1S3DYL4"/>
<reference evidence="4" key="2">
    <citation type="submission" date="2025-08" db="UniProtKB">
        <authorList>
            <consortium name="RefSeq"/>
        </authorList>
    </citation>
    <scope>IDENTIFICATION</scope>
    <source>
        <tissue evidence="4">Etiolated seedlings</tissue>
    </source>
</reference>
<organism evidence="3 4">
    <name type="scientific">Cicer arietinum</name>
    <name type="common">Chickpea</name>
    <name type="synonym">Garbanzo</name>
    <dbReference type="NCBI Taxonomy" id="3827"/>
    <lineage>
        <taxon>Eukaryota</taxon>
        <taxon>Viridiplantae</taxon>
        <taxon>Streptophyta</taxon>
        <taxon>Embryophyta</taxon>
        <taxon>Tracheophyta</taxon>
        <taxon>Spermatophyta</taxon>
        <taxon>Magnoliopsida</taxon>
        <taxon>eudicotyledons</taxon>
        <taxon>Gunneridae</taxon>
        <taxon>Pentapetalae</taxon>
        <taxon>rosids</taxon>
        <taxon>fabids</taxon>
        <taxon>Fabales</taxon>
        <taxon>Fabaceae</taxon>
        <taxon>Papilionoideae</taxon>
        <taxon>50 kb inversion clade</taxon>
        <taxon>NPAAA clade</taxon>
        <taxon>Hologalegina</taxon>
        <taxon>IRL clade</taxon>
        <taxon>Cicereae</taxon>
        <taxon>Cicer</taxon>
    </lineage>
</organism>
<sequence>MMKINAFILCFFCGLFLLSLVASETSKDGYAKDSKKNVLVDKFDGGRKLKLARPPKPEVDAGKKIWDERLKEKQTRLMERQREKEKEKERERSKHRPYED</sequence>
<keyword evidence="3" id="KW-1185">Reference proteome</keyword>
<name>A0A1S3DYL4_CICAR</name>
<feature type="signal peptide" evidence="2">
    <location>
        <begin position="1"/>
        <end position="23"/>
    </location>
</feature>
<keyword evidence="2" id="KW-0732">Signal</keyword>
<accession>A0A1S3DYL4</accession>
<feature type="chain" id="PRO_5010376815" evidence="2">
    <location>
        <begin position="24"/>
        <end position="100"/>
    </location>
</feature>
<reference evidence="3" key="1">
    <citation type="journal article" date="2013" name="Nat. Biotechnol.">
        <title>Draft genome sequence of chickpea (Cicer arietinum) provides a resource for trait improvement.</title>
        <authorList>
            <person name="Varshney R.K."/>
            <person name="Song C."/>
            <person name="Saxena R.K."/>
            <person name="Azam S."/>
            <person name="Yu S."/>
            <person name="Sharpe A.G."/>
            <person name="Cannon S."/>
            <person name="Baek J."/>
            <person name="Rosen B.D."/>
            <person name="Tar'an B."/>
            <person name="Millan T."/>
            <person name="Zhang X."/>
            <person name="Ramsay L.D."/>
            <person name="Iwata A."/>
            <person name="Wang Y."/>
            <person name="Nelson W."/>
            <person name="Farmer A.D."/>
            <person name="Gaur P.M."/>
            <person name="Soderlund C."/>
            <person name="Penmetsa R.V."/>
            <person name="Xu C."/>
            <person name="Bharti A.K."/>
            <person name="He W."/>
            <person name="Winter P."/>
            <person name="Zhao S."/>
            <person name="Hane J.K."/>
            <person name="Carrasquilla-Garcia N."/>
            <person name="Condie J.A."/>
            <person name="Upadhyaya H.D."/>
            <person name="Luo M.C."/>
            <person name="Thudi M."/>
            <person name="Gowda C.L."/>
            <person name="Singh N.P."/>
            <person name="Lichtenzveig J."/>
            <person name="Gali K.K."/>
            <person name="Rubio J."/>
            <person name="Nadarajan N."/>
            <person name="Dolezel J."/>
            <person name="Bansal K.C."/>
            <person name="Xu X."/>
            <person name="Edwards D."/>
            <person name="Zhang G."/>
            <person name="Kahl G."/>
            <person name="Gil J."/>
            <person name="Singh K.B."/>
            <person name="Datta S.K."/>
            <person name="Jackson S.A."/>
            <person name="Wang J."/>
            <person name="Cook D.R."/>
        </authorList>
    </citation>
    <scope>NUCLEOTIDE SEQUENCE [LARGE SCALE GENOMIC DNA]</scope>
    <source>
        <strain evidence="3">cv. CDC Frontier</strain>
    </source>
</reference>
<feature type="region of interest" description="Disordered" evidence="1">
    <location>
        <begin position="75"/>
        <end position="100"/>
    </location>
</feature>
<protein>
    <submittedName>
        <fullName evidence="4">E3 ubiquitin-protein ligase BRE1A-like isoform X2</fullName>
    </submittedName>
</protein>
<proteinExistence type="predicted"/>
<evidence type="ECO:0000313" key="3">
    <source>
        <dbReference type="Proteomes" id="UP000087171"/>
    </source>
</evidence>
<dbReference type="RefSeq" id="XP_012568545.1">
    <property type="nucleotide sequence ID" value="XM_012713091.2"/>
</dbReference>
<evidence type="ECO:0000313" key="4">
    <source>
        <dbReference type="RefSeq" id="XP_012568545.1"/>
    </source>
</evidence>
<evidence type="ECO:0000256" key="1">
    <source>
        <dbReference type="SAM" id="MobiDB-lite"/>
    </source>
</evidence>
<gene>
    <name evidence="4" type="primary">LOC105851657</name>
</gene>